<reference evidence="3 4" key="1">
    <citation type="submission" date="2018-12" db="EMBL/GenBank/DDBJ databases">
        <authorList>
            <person name="Sun L."/>
            <person name="Chen Z."/>
        </authorList>
    </citation>
    <scope>NUCLEOTIDE SEQUENCE [LARGE SCALE GENOMIC DNA]</scope>
    <source>
        <strain evidence="3 4">DSM 15890</strain>
    </source>
</reference>
<evidence type="ECO:0000313" key="4">
    <source>
        <dbReference type="Proteomes" id="UP000279446"/>
    </source>
</evidence>
<evidence type="ECO:0008006" key="5">
    <source>
        <dbReference type="Google" id="ProtNLM"/>
    </source>
</evidence>
<gene>
    <name evidence="3" type="ORF">EJP82_21035</name>
</gene>
<dbReference type="OrthoDB" id="2675985at2"/>
<evidence type="ECO:0000256" key="2">
    <source>
        <dbReference type="SAM" id="SignalP"/>
    </source>
</evidence>
<proteinExistence type="predicted"/>
<dbReference type="EMBL" id="RZNY01000022">
    <property type="protein sequence ID" value="RUT42968.1"/>
    <property type="molecule type" value="Genomic_DNA"/>
</dbReference>
<dbReference type="AlphaFoldDB" id="A0A3S1DEE4"/>
<feature type="signal peptide" evidence="2">
    <location>
        <begin position="1"/>
        <end position="27"/>
    </location>
</feature>
<feature type="region of interest" description="Disordered" evidence="1">
    <location>
        <begin position="415"/>
        <end position="434"/>
    </location>
</feature>
<dbReference type="Proteomes" id="UP000279446">
    <property type="component" value="Unassembled WGS sequence"/>
</dbReference>
<evidence type="ECO:0000313" key="3">
    <source>
        <dbReference type="EMBL" id="RUT42968.1"/>
    </source>
</evidence>
<evidence type="ECO:0000256" key="1">
    <source>
        <dbReference type="SAM" id="MobiDB-lite"/>
    </source>
</evidence>
<organism evidence="3 4">
    <name type="scientific">Paenibacillus anaericanus</name>
    <dbReference type="NCBI Taxonomy" id="170367"/>
    <lineage>
        <taxon>Bacteria</taxon>
        <taxon>Bacillati</taxon>
        <taxon>Bacillota</taxon>
        <taxon>Bacilli</taxon>
        <taxon>Bacillales</taxon>
        <taxon>Paenibacillaceae</taxon>
        <taxon>Paenibacillus</taxon>
    </lineage>
</organism>
<keyword evidence="4" id="KW-1185">Reference proteome</keyword>
<protein>
    <recommendedName>
        <fullName evidence="5">DUF4352 domain-containing protein</fullName>
    </recommendedName>
</protein>
<comment type="caution">
    <text evidence="3">The sequence shown here is derived from an EMBL/GenBank/DDBJ whole genome shotgun (WGS) entry which is preliminary data.</text>
</comment>
<name>A0A3S1DEE4_9BACL</name>
<keyword evidence="2" id="KW-0732">Signal</keyword>
<sequence length="849" mass="92382">MSKAKLVVASLAVAALIGQSAVGPVDAAAAKTQTKTTTTKTQKQTTVKTLNDLKAVKITSKSTVKLSNVNILTQNDGSILTYTLTYQNNDSKSLSLIDYWTKIKTKSGTVYSVSAMGADKEKKKVVAGSSVSVTYTTQISKNLKYSDLNFQIVKWDFGVAGYEKTLGSISIPSSYAVATPVNTTQKLTINDLTVNAKVSSVSVLGLGDHNYVNVALYLQNAGSKTLENPNLKYVVQTAGGTAYALTADSSSNSYQILPQESKTLNLIAKIPKSVNLNNLQLLFVQNDETLKSDIPVASLSLGTKKGESTKTAVNKEKILKIDSNNIATRIESISRNQSFGKSDLSIQFALVNKGDKTITVPNYSFEIHTGSKSYPLVASGLDGLSLEPGDEQMISVDGTLPVIANAEEMDLILKTPTSSSQTPPDKSTTPAASTNSYPVAVYSLPEFTEMQHAVGQERVIKNNDGVYGVTLESVQKLPWNDGNLLSTKITITNKGTKAAKLPEFVGAYKMDLTSLNSTVQLVNSNTTQILGPGEKTSVYVVANVPASLNFSQLQIQLLQKTGTDKTSNWIMFSNYGKTSDIKLVADGSYNNLDTSGKKSDLQTRKTYLYKGTTSDIIYTELIMKNLENKQSNLSLLTGYFQTEDGQYYKADVNQVKHTVGPQSASIVSFSSKVPKGTSVSNWNLVVGESITENKFTELEGKPTGFVNASAMELNLDSRDIKSTLKDVELFPYTLSIKEIEGRTNSSGLEVKMKYDLKRDLTFDMGEFKHKFILEVTDSSGARFEKEIELEKDFIVGGNQSFSYVINDPIFATSRSGGFQFSIYDSYQGEKTKIASQAAYYDNSNLFKND</sequence>
<feature type="chain" id="PRO_5039547025" description="DUF4352 domain-containing protein" evidence="2">
    <location>
        <begin position="28"/>
        <end position="849"/>
    </location>
</feature>
<dbReference type="RefSeq" id="WP_127194026.1">
    <property type="nucleotide sequence ID" value="NZ_RZNY01000022.1"/>
</dbReference>
<accession>A0A3S1DEE4</accession>